<evidence type="ECO:0000313" key="2">
    <source>
        <dbReference type="EMBL" id="KAJ2850526.1"/>
    </source>
</evidence>
<dbReference type="Pfam" id="PF09729">
    <property type="entry name" value="Gti1_Pac2"/>
    <property type="match status" value="1"/>
</dbReference>
<accession>A0A9W8M011</accession>
<keyword evidence="3" id="KW-1185">Reference proteome</keyword>
<dbReference type="InterPro" id="IPR018608">
    <property type="entry name" value="Gti1/Pac2"/>
</dbReference>
<evidence type="ECO:0000256" key="1">
    <source>
        <dbReference type="SAM" id="MobiDB-lite"/>
    </source>
</evidence>
<comment type="caution">
    <text evidence="2">The sequence shown here is derived from an EMBL/GenBank/DDBJ whole genome shotgun (WGS) entry which is preliminary data.</text>
</comment>
<feature type="compositionally biased region" description="Polar residues" evidence="1">
    <location>
        <begin position="246"/>
        <end position="272"/>
    </location>
</feature>
<name>A0A9W8M011_9FUNG</name>
<dbReference type="AlphaFoldDB" id="A0A9W8M011"/>
<proteinExistence type="predicted"/>
<dbReference type="Proteomes" id="UP001139887">
    <property type="component" value="Unassembled WGS sequence"/>
</dbReference>
<evidence type="ECO:0000313" key="3">
    <source>
        <dbReference type="Proteomes" id="UP001139887"/>
    </source>
</evidence>
<feature type="region of interest" description="Disordered" evidence="1">
    <location>
        <begin position="336"/>
        <end position="361"/>
    </location>
</feature>
<reference evidence="2" key="1">
    <citation type="submission" date="2022-07" db="EMBL/GenBank/DDBJ databases">
        <title>Phylogenomic reconstructions and comparative analyses of Kickxellomycotina fungi.</title>
        <authorList>
            <person name="Reynolds N.K."/>
            <person name="Stajich J.E."/>
            <person name="Barry K."/>
            <person name="Grigoriev I.V."/>
            <person name="Crous P."/>
            <person name="Smith M.E."/>
        </authorList>
    </citation>
    <scope>NUCLEOTIDE SEQUENCE</scope>
    <source>
        <strain evidence="2">NRRL 1566</strain>
    </source>
</reference>
<dbReference type="EMBL" id="JANBUW010000030">
    <property type="protein sequence ID" value="KAJ2850526.1"/>
    <property type="molecule type" value="Genomic_DNA"/>
</dbReference>
<organism evidence="2 3">
    <name type="scientific">Coemansia brasiliensis</name>
    <dbReference type="NCBI Taxonomy" id="2650707"/>
    <lineage>
        <taxon>Eukaryota</taxon>
        <taxon>Fungi</taxon>
        <taxon>Fungi incertae sedis</taxon>
        <taxon>Zoopagomycota</taxon>
        <taxon>Kickxellomycotina</taxon>
        <taxon>Kickxellomycetes</taxon>
        <taxon>Kickxellales</taxon>
        <taxon>Kickxellaceae</taxon>
        <taxon>Coemansia</taxon>
    </lineage>
</organism>
<dbReference type="PANTHER" id="PTHR28027:SF1">
    <property type="entry name" value="CAMP INDEPENDENT REGULATORY PROTEIN (AFU_ORTHOLOGUE AFUA_3G09640)"/>
    <property type="match status" value="1"/>
</dbReference>
<dbReference type="GO" id="GO:0003677">
    <property type="term" value="F:DNA binding"/>
    <property type="evidence" value="ECO:0007669"/>
    <property type="project" value="TreeGrafter"/>
</dbReference>
<sequence>MEATYNGHIASADDALLLFEACRLGILKRRKYRLCESERINLASGSVYVWDEKEAGVRRWTDGKRWSPSRVSGFFLVYLELESRKQASNLSHMQRSDSSDIPLENGLIKKTLSLFTTQNSKLHMVCYYRKSDVDSGRLTSPSQDPRLCKISIPRSLYPDIMPEITRTNTPRPLPLAQRRHLSVSSIGIPVYGYSSLQQQQQALPIQQSKIFPYATQQTAYAQPSLPSYHRSNSNIAGSNAMSLHSSQTNSSFTASAAPTLTQVESTKTVESPRQTEERAAMVYAPPTISSPNSINLACSTAEYIAPHKAQRYSTATTLASIKPPANYRSFTNPVACQPASTLPTPPLQSPSEPLSTASSSRRDTLNDIIGYSQAIPSNNSNASSATTDRVRLPPISELLKSINHHRSASPISKTNHNANRVSADVRARYSGPVWNQRQVERNLSDYAL</sequence>
<gene>
    <name evidence="2" type="primary">PTH2_1</name>
    <name evidence="2" type="ORF">IWW36_001844</name>
</gene>
<dbReference type="PANTHER" id="PTHR28027">
    <property type="entry name" value="TRANSCRIPTIONAL REGULATOR MIT1"/>
    <property type="match status" value="1"/>
</dbReference>
<feature type="compositionally biased region" description="Low complexity" evidence="1">
    <location>
        <begin position="349"/>
        <end position="359"/>
    </location>
</feature>
<protein>
    <submittedName>
        <fullName evidence="2">Gluconate transport-inducing protein</fullName>
    </submittedName>
</protein>
<feature type="region of interest" description="Disordered" evidence="1">
    <location>
        <begin position="246"/>
        <end position="276"/>
    </location>
</feature>
<dbReference type="OrthoDB" id="5572844at2759"/>